<feature type="transmembrane region" description="Helical" evidence="1">
    <location>
        <begin position="21"/>
        <end position="46"/>
    </location>
</feature>
<organism evidence="2 3">
    <name type="scientific">Bosea massiliensis</name>
    <dbReference type="NCBI Taxonomy" id="151419"/>
    <lineage>
        <taxon>Bacteria</taxon>
        <taxon>Pseudomonadati</taxon>
        <taxon>Pseudomonadota</taxon>
        <taxon>Alphaproteobacteria</taxon>
        <taxon>Hyphomicrobiales</taxon>
        <taxon>Boseaceae</taxon>
        <taxon>Bosea</taxon>
    </lineage>
</organism>
<keyword evidence="1" id="KW-1133">Transmembrane helix</keyword>
<evidence type="ECO:0008006" key="4">
    <source>
        <dbReference type="Google" id="ProtNLM"/>
    </source>
</evidence>
<sequence length="145" mass="14692">MLGGIGAYIATEVSGAVRRNATVYGLLAFGLLLLLCAGGYLVAALHTVLALRYGSAEASLIVAAGLFVLGLLTMGIALYVKNRPRPRRPIAATALVAAPLAAKIVGSGLSSKKGWRLAAVGGVVVLGALLGRQFFTGDDADEGNA</sequence>
<comment type="caution">
    <text evidence="2">The sequence shown here is derived from an EMBL/GenBank/DDBJ whole genome shotgun (WGS) entry which is preliminary data.</text>
</comment>
<dbReference type="EMBL" id="JBHSLU010000051">
    <property type="protein sequence ID" value="MFC5506927.1"/>
    <property type="molecule type" value="Genomic_DNA"/>
</dbReference>
<dbReference type="Proteomes" id="UP001596060">
    <property type="component" value="Unassembled WGS sequence"/>
</dbReference>
<name>A0ABW0P5E8_9HYPH</name>
<dbReference type="RefSeq" id="WP_067993017.1">
    <property type="nucleotide sequence ID" value="NZ_JBHSLU010000051.1"/>
</dbReference>
<accession>A0ABW0P5E8</accession>
<evidence type="ECO:0000313" key="3">
    <source>
        <dbReference type="Proteomes" id="UP001596060"/>
    </source>
</evidence>
<keyword evidence="3" id="KW-1185">Reference proteome</keyword>
<feature type="transmembrane region" description="Helical" evidence="1">
    <location>
        <begin position="117"/>
        <end position="135"/>
    </location>
</feature>
<protein>
    <recommendedName>
        <fullName evidence="4">Major facilitator superfamily (MFS) profile domain-containing protein</fullName>
    </recommendedName>
</protein>
<proteinExistence type="predicted"/>
<keyword evidence="1" id="KW-0812">Transmembrane</keyword>
<evidence type="ECO:0000256" key="1">
    <source>
        <dbReference type="SAM" id="Phobius"/>
    </source>
</evidence>
<feature type="transmembrane region" description="Helical" evidence="1">
    <location>
        <begin position="58"/>
        <end position="80"/>
    </location>
</feature>
<evidence type="ECO:0000313" key="2">
    <source>
        <dbReference type="EMBL" id="MFC5506927.1"/>
    </source>
</evidence>
<reference evidence="3" key="1">
    <citation type="journal article" date="2019" name="Int. J. Syst. Evol. Microbiol.">
        <title>The Global Catalogue of Microorganisms (GCM) 10K type strain sequencing project: providing services to taxonomists for standard genome sequencing and annotation.</title>
        <authorList>
            <consortium name="The Broad Institute Genomics Platform"/>
            <consortium name="The Broad Institute Genome Sequencing Center for Infectious Disease"/>
            <person name="Wu L."/>
            <person name="Ma J."/>
        </authorList>
    </citation>
    <scope>NUCLEOTIDE SEQUENCE [LARGE SCALE GENOMIC DNA]</scope>
    <source>
        <strain evidence="3">CCUG 43117</strain>
    </source>
</reference>
<keyword evidence="1" id="KW-0472">Membrane</keyword>
<gene>
    <name evidence="2" type="ORF">ACFPN9_16880</name>
</gene>